<accession>A0ABC8TKA9</accession>
<reference evidence="2 3" key="1">
    <citation type="submission" date="2024-02" db="EMBL/GenBank/DDBJ databases">
        <authorList>
            <person name="Vignale AGUSTIN F."/>
            <person name="Sosa J E."/>
            <person name="Modenutti C."/>
        </authorList>
    </citation>
    <scope>NUCLEOTIDE SEQUENCE [LARGE SCALE GENOMIC DNA]</scope>
</reference>
<evidence type="ECO:0000313" key="2">
    <source>
        <dbReference type="EMBL" id="CAK9169890.1"/>
    </source>
</evidence>
<name>A0ABC8TKA9_9AQUA</name>
<comment type="caution">
    <text evidence="2">The sequence shown here is derived from an EMBL/GenBank/DDBJ whole genome shotgun (WGS) entry which is preliminary data.</text>
</comment>
<feature type="region of interest" description="Disordered" evidence="1">
    <location>
        <begin position="55"/>
        <end position="123"/>
    </location>
</feature>
<keyword evidence="3" id="KW-1185">Reference proteome</keyword>
<protein>
    <submittedName>
        <fullName evidence="2">Uncharacterized protein</fullName>
    </submittedName>
</protein>
<sequence length="210" mass="24223">MEGKFSNLEMVFQVFVHLVMTDDFFSDRDHVRCKKQRRRAMLQKCSIQQRLKSQRYGITGKQKPEQWSLEEKSEPPKLSIEEKTKKCSKQQRVKPPRCGKTGKIKPERWSLEEKSEPPKCSLEEKTLGGKSTIEGMEEMMAKRLRENAELINDILKGNLAEDVDYRLADLRNAEAFQTDITRLQGDKLISCLGNVANTLKQLCDLVQECG</sequence>
<dbReference type="Proteomes" id="UP001642360">
    <property type="component" value="Unassembled WGS sequence"/>
</dbReference>
<feature type="compositionally biased region" description="Basic and acidic residues" evidence="1">
    <location>
        <begin position="69"/>
        <end position="85"/>
    </location>
</feature>
<proteinExistence type="predicted"/>
<feature type="compositionally biased region" description="Basic residues" evidence="1">
    <location>
        <begin position="86"/>
        <end position="103"/>
    </location>
</feature>
<organism evidence="2 3">
    <name type="scientific">Ilex paraguariensis</name>
    <name type="common">yerba mate</name>
    <dbReference type="NCBI Taxonomy" id="185542"/>
    <lineage>
        <taxon>Eukaryota</taxon>
        <taxon>Viridiplantae</taxon>
        <taxon>Streptophyta</taxon>
        <taxon>Embryophyta</taxon>
        <taxon>Tracheophyta</taxon>
        <taxon>Spermatophyta</taxon>
        <taxon>Magnoliopsida</taxon>
        <taxon>eudicotyledons</taxon>
        <taxon>Gunneridae</taxon>
        <taxon>Pentapetalae</taxon>
        <taxon>asterids</taxon>
        <taxon>campanulids</taxon>
        <taxon>Aquifoliales</taxon>
        <taxon>Aquifoliaceae</taxon>
        <taxon>Ilex</taxon>
    </lineage>
</organism>
<gene>
    <name evidence="2" type="ORF">ILEXP_LOCUS39379</name>
</gene>
<evidence type="ECO:0000256" key="1">
    <source>
        <dbReference type="SAM" id="MobiDB-lite"/>
    </source>
</evidence>
<dbReference type="AlphaFoldDB" id="A0ABC8TKA9"/>
<feature type="compositionally biased region" description="Basic and acidic residues" evidence="1">
    <location>
        <begin position="104"/>
        <end position="123"/>
    </location>
</feature>
<dbReference type="EMBL" id="CAUOFW020005391">
    <property type="protein sequence ID" value="CAK9169890.1"/>
    <property type="molecule type" value="Genomic_DNA"/>
</dbReference>
<evidence type="ECO:0000313" key="3">
    <source>
        <dbReference type="Proteomes" id="UP001642360"/>
    </source>
</evidence>